<dbReference type="RefSeq" id="WP_137303010.1">
    <property type="nucleotide sequence ID" value="NZ_BMVD01000022.1"/>
</dbReference>
<organism evidence="7 8">
    <name type="scientific">Streptomyces galbus</name>
    <dbReference type="NCBI Taxonomy" id="33898"/>
    <lineage>
        <taxon>Bacteria</taxon>
        <taxon>Bacillati</taxon>
        <taxon>Actinomycetota</taxon>
        <taxon>Actinomycetes</taxon>
        <taxon>Kitasatosporales</taxon>
        <taxon>Streptomycetaceae</taxon>
        <taxon>Streptomyces</taxon>
    </lineage>
</organism>
<keyword evidence="3" id="KW-0238">DNA-binding</keyword>
<evidence type="ECO:0000256" key="4">
    <source>
        <dbReference type="ARBA" id="ARBA00023163"/>
    </source>
</evidence>
<comment type="caution">
    <text evidence="7">The sequence shown here is derived from an EMBL/GenBank/DDBJ whole genome shotgun (WGS) entry which is preliminary data.</text>
</comment>
<evidence type="ECO:0000256" key="3">
    <source>
        <dbReference type="ARBA" id="ARBA00023125"/>
    </source>
</evidence>
<sequence>MATILVADDDEDVRDIVAFKLGSARHTVLAAEDGPQALHIASSQPLDLAVLDVRMPGLTGVEVCRRLRQNPVTAALPVILLTAQSEEGDVEAGFAAGADDYIAKPFSPREVGSRVQALLARSHS</sequence>
<reference evidence="7 8" key="1">
    <citation type="submission" date="2019-04" db="EMBL/GenBank/DDBJ databases">
        <title>Streptomyces lasaliensis sp.nov., an Actinomycete isolated from soil which produces the polyether antibiotic lasalocid.</title>
        <authorList>
            <person name="Erwin G."/>
            <person name="Haber C."/>
        </authorList>
    </citation>
    <scope>NUCLEOTIDE SEQUENCE [LARGE SCALE GENOMIC DNA]</scope>
    <source>
        <strain evidence="7 8">DSM 40089</strain>
    </source>
</reference>
<dbReference type="PANTHER" id="PTHR48111:SF4">
    <property type="entry name" value="DNA-BINDING DUAL TRANSCRIPTIONAL REGULATOR OMPR"/>
    <property type="match status" value="1"/>
</dbReference>
<dbReference type="SUPFAM" id="SSF52172">
    <property type="entry name" value="CheY-like"/>
    <property type="match status" value="1"/>
</dbReference>
<protein>
    <submittedName>
        <fullName evidence="7">Response regulator</fullName>
    </submittedName>
</protein>
<dbReference type="GO" id="GO:0006355">
    <property type="term" value="P:regulation of DNA-templated transcription"/>
    <property type="evidence" value="ECO:0007669"/>
    <property type="project" value="TreeGrafter"/>
</dbReference>
<dbReference type="EMBL" id="SZPR01000021">
    <property type="protein sequence ID" value="TKT06636.1"/>
    <property type="molecule type" value="Genomic_DNA"/>
</dbReference>
<accession>A0A4U5X058</accession>
<evidence type="ECO:0000313" key="8">
    <source>
        <dbReference type="Proteomes" id="UP000308632"/>
    </source>
</evidence>
<proteinExistence type="predicted"/>
<feature type="modified residue" description="4-aspartylphosphate" evidence="5">
    <location>
        <position position="52"/>
    </location>
</feature>
<evidence type="ECO:0000313" key="7">
    <source>
        <dbReference type="EMBL" id="TKT06636.1"/>
    </source>
</evidence>
<feature type="domain" description="Response regulatory" evidence="6">
    <location>
        <begin position="3"/>
        <end position="119"/>
    </location>
</feature>
<evidence type="ECO:0000256" key="5">
    <source>
        <dbReference type="PROSITE-ProRule" id="PRU00169"/>
    </source>
</evidence>
<name>A0A4U5X058_STRGB</name>
<dbReference type="SMART" id="SM00448">
    <property type="entry name" value="REC"/>
    <property type="match status" value="1"/>
</dbReference>
<dbReference type="GO" id="GO:0000156">
    <property type="term" value="F:phosphorelay response regulator activity"/>
    <property type="evidence" value="ECO:0007669"/>
    <property type="project" value="TreeGrafter"/>
</dbReference>
<keyword evidence="4" id="KW-0804">Transcription</keyword>
<dbReference type="InterPro" id="IPR039420">
    <property type="entry name" value="WalR-like"/>
</dbReference>
<keyword evidence="2" id="KW-0805">Transcription regulation</keyword>
<dbReference type="InterPro" id="IPR011006">
    <property type="entry name" value="CheY-like_superfamily"/>
</dbReference>
<evidence type="ECO:0000256" key="2">
    <source>
        <dbReference type="ARBA" id="ARBA00023015"/>
    </source>
</evidence>
<gene>
    <name evidence="7" type="ORF">E4U92_26695</name>
</gene>
<dbReference type="GO" id="GO:0000976">
    <property type="term" value="F:transcription cis-regulatory region binding"/>
    <property type="evidence" value="ECO:0007669"/>
    <property type="project" value="TreeGrafter"/>
</dbReference>
<evidence type="ECO:0000256" key="1">
    <source>
        <dbReference type="ARBA" id="ARBA00022553"/>
    </source>
</evidence>
<dbReference type="Gene3D" id="3.40.50.2300">
    <property type="match status" value="1"/>
</dbReference>
<keyword evidence="1 5" id="KW-0597">Phosphoprotein</keyword>
<dbReference type="PROSITE" id="PS50110">
    <property type="entry name" value="RESPONSE_REGULATORY"/>
    <property type="match status" value="1"/>
</dbReference>
<dbReference type="PANTHER" id="PTHR48111">
    <property type="entry name" value="REGULATOR OF RPOS"/>
    <property type="match status" value="1"/>
</dbReference>
<dbReference type="Pfam" id="PF00072">
    <property type="entry name" value="Response_reg"/>
    <property type="match status" value="1"/>
</dbReference>
<dbReference type="GO" id="GO:0032993">
    <property type="term" value="C:protein-DNA complex"/>
    <property type="evidence" value="ECO:0007669"/>
    <property type="project" value="TreeGrafter"/>
</dbReference>
<dbReference type="InterPro" id="IPR001789">
    <property type="entry name" value="Sig_transdc_resp-reg_receiver"/>
</dbReference>
<dbReference type="Proteomes" id="UP000308632">
    <property type="component" value="Unassembled WGS sequence"/>
</dbReference>
<evidence type="ECO:0000259" key="6">
    <source>
        <dbReference type="PROSITE" id="PS50110"/>
    </source>
</evidence>
<dbReference type="GO" id="GO:0005829">
    <property type="term" value="C:cytosol"/>
    <property type="evidence" value="ECO:0007669"/>
    <property type="project" value="TreeGrafter"/>
</dbReference>
<dbReference type="AlphaFoldDB" id="A0A4U5X058"/>